<reference evidence="2" key="1">
    <citation type="submission" date="2021-04" db="EMBL/GenBank/DDBJ databases">
        <title>Oceanospirillales bacteria with DddD are important DMSP degraders in coastal seawater.</title>
        <authorList>
            <person name="Liu J."/>
        </authorList>
    </citation>
    <scope>NUCLEOTIDE SEQUENCE</scope>
    <source>
        <strain evidence="2">D13-1</strain>
    </source>
</reference>
<dbReference type="InterPro" id="IPR013766">
    <property type="entry name" value="Thioredoxin_domain"/>
</dbReference>
<dbReference type="PANTHER" id="PTHR43640">
    <property type="entry name" value="OS07G0260300 PROTEIN"/>
    <property type="match status" value="1"/>
</dbReference>
<dbReference type="EMBL" id="CP073347">
    <property type="protein sequence ID" value="UTW10207.1"/>
    <property type="molecule type" value="Genomic_DNA"/>
</dbReference>
<accession>A0ABY5HEH8</accession>
<dbReference type="SUPFAM" id="SSF52833">
    <property type="entry name" value="Thioredoxin-like"/>
    <property type="match status" value="1"/>
</dbReference>
<gene>
    <name evidence="2" type="ORF">KDW95_12905</name>
</gene>
<dbReference type="Gene3D" id="3.40.30.10">
    <property type="entry name" value="Glutaredoxin"/>
    <property type="match status" value="1"/>
</dbReference>
<dbReference type="Pfam" id="PF00578">
    <property type="entry name" value="AhpC-TSA"/>
    <property type="match status" value="1"/>
</dbReference>
<protein>
    <submittedName>
        <fullName evidence="2">Thioredoxin family protein</fullName>
    </submittedName>
</protein>
<dbReference type="InterPro" id="IPR036249">
    <property type="entry name" value="Thioredoxin-like_sf"/>
</dbReference>
<dbReference type="InterPro" id="IPR047262">
    <property type="entry name" value="PRX-like1"/>
</dbReference>
<organism evidence="2 3">
    <name type="scientific">Marinobacterium rhizophilum</name>
    <dbReference type="NCBI Taxonomy" id="420402"/>
    <lineage>
        <taxon>Bacteria</taxon>
        <taxon>Pseudomonadati</taxon>
        <taxon>Pseudomonadota</taxon>
        <taxon>Gammaproteobacteria</taxon>
        <taxon>Oceanospirillales</taxon>
        <taxon>Oceanospirillaceae</taxon>
        <taxon>Marinobacterium</taxon>
    </lineage>
</organism>
<dbReference type="Proteomes" id="UP001058461">
    <property type="component" value="Chromosome"/>
</dbReference>
<proteinExistence type="predicted"/>
<dbReference type="RefSeq" id="WP_255852234.1">
    <property type="nucleotide sequence ID" value="NZ_CP073347.1"/>
</dbReference>
<dbReference type="PROSITE" id="PS51352">
    <property type="entry name" value="THIOREDOXIN_2"/>
    <property type="match status" value="1"/>
</dbReference>
<keyword evidence="3" id="KW-1185">Reference proteome</keyword>
<name>A0ABY5HEH8_9GAMM</name>
<feature type="domain" description="Thioredoxin" evidence="1">
    <location>
        <begin position="9"/>
        <end position="165"/>
    </location>
</feature>
<evidence type="ECO:0000313" key="3">
    <source>
        <dbReference type="Proteomes" id="UP001058461"/>
    </source>
</evidence>
<evidence type="ECO:0000313" key="2">
    <source>
        <dbReference type="EMBL" id="UTW10207.1"/>
    </source>
</evidence>
<dbReference type="CDD" id="cd02969">
    <property type="entry name" value="PRX_like1"/>
    <property type="match status" value="1"/>
</dbReference>
<sequence>MTLTASTMMPLGTPAPDFSLLDVRSNALTTLADSAGAQGTLIAFICNHCPYVHHIEDELIELAWDYQARGIAVVAISANDVNASPDDGPVQMQDRASAKGYPFPYLYDETQQVARSYDAVCTPDLFLFDGQLKCVYRGQFDASRPGNGIEVSGSDLRRACDALLTGEPIDPDQAPSAGCSIKWKTGT</sequence>
<evidence type="ECO:0000259" key="1">
    <source>
        <dbReference type="PROSITE" id="PS51352"/>
    </source>
</evidence>
<dbReference type="InterPro" id="IPR000866">
    <property type="entry name" value="AhpC/TSA"/>
</dbReference>
<dbReference type="PANTHER" id="PTHR43640:SF1">
    <property type="entry name" value="THIOREDOXIN-DEPENDENT PEROXIREDOXIN"/>
    <property type="match status" value="1"/>
</dbReference>